<keyword evidence="1 4" id="KW-0378">Hydrolase</keyword>
<dbReference type="PANTHER" id="PTHR22946">
    <property type="entry name" value="DIENELACTONE HYDROLASE DOMAIN-CONTAINING PROTEIN-RELATED"/>
    <property type="match status" value="1"/>
</dbReference>
<dbReference type="RefSeq" id="WP_079603806.1">
    <property type="nucleotide sequence ID" value="NZ_LT670817.1"/>
</dbReference>
<feature type="chain" id="PRO_5013268610" evidence="2">
    <location>
        <begin position="25"/>
        <end position="326"/>
    </location>
</feature>
<dbReference type="PANTHER" id="PTHR22946:SF9">
    <property type="entry name" value="POLYKETIDE TRANSFERASE AF380"/>
    <property type="match status" value="1"/>
</dbReference>
<dbReference type="EMBL" id="LT670817">
    <property type="protein sequence ID" value="SHH53189.1"/>
    <property type="molecule type" value="Genomic_DNA"/>
</dbReference>
<dbReference type="InterPro" id="IPR050261">
    <property type="entry name" value="FrsA_esterase"/>
</dbReference>
<dbReference type="SUPFAM" id="SSF53474">
    <property type="entry name" value="alpha/beta-Hydrolases"/>
    <property type="match status" value="1"/>
</dbReference>
<dbReference type="OrthoDB" id="3647650at2"/>
<dbReference type="Gene3D" id="3.40.50.1820">
    <property type="entry name" value="alpha/beta hydrolase"/>
    <property type="match status" value="1"/>
</dbReference>
<gene>
    <name evidence="4" type="ORF">SAMN05443248_5124</name>
</gene>
<name>A0A1M5TR58_9BRAD</name>
<evidence type="ECO:0000259" key="3">
    <source>
        <dbReference type="Pfam" id="PF01738"/>
    </source>
</evidence>
<keyword evidence="2" id="KW-0732">Signal</keyword>
<reference evidence="4 5" key="1">
    <citation type="submission" date="2016-11" db="EMBL/GenBank/DDBJ databases">
        <authorList>
            <person name="Jaros S."/>
            <person name="Januszkiewicz K."/>
            <person name="Wedrychowicz H."/>
        </authorList>
    </citation>
    <scope>NUCLEOTIDE SEQUENCE [LARGE SCALE GENOMIC DNA]</scope>
    <source>
        <strain evidence="4 5">GAS138</strain>
    </source>
</reference>
<dbReference type="Pfam" id="PF01738">
    <property type="entry name" value="DLH"/>
    <property type="match status" value="1"/>
</dbReference>
<feature type="domain" description="Dienelactone hydrolase" evidence="3">
    <location>
        <begin position="69"/>
        <end position="320"/>
    </location>
</feature>
<organism evidence="4 5">
    <name type="scientific">Bradyrhizobium erythrophlei</name>
    <dbReference type="NCBI Taxonomy" id="1437360"/>
    <lineage>
        <taxon>Bacteria</taxon>
        <taxon>Pseudomonadati</taxon>
        <taxon>Pseudomonadota</taxon>
        <taxon>Alphaproteobacteria</taxon>
        <taxon>Hyphomicrobiales</taxon>
        <taxon>Nitrobacteraceae</taxon>
        <taxon>Bradyrhizobium</taxon>
    </lineage>
</organism>
<dbReference type="GO" id="GO:0052689">
    <property type="term" value="F:carboxylic ester hydrolase activity"/>
    <property type="evidence" value="ECO:0007669"/>
    <property type="project" value="UniProtKB-ARBA"/>
</dbReference>
<dbReference type="InterPro" id="IPR029058">
    <property type="entry name" value="AB_hydrolase_fold"/>
</dbReference>
<accession>A0A1M5TR58</accession>
<protein>
    <submittedName>
        <fullName evidence="4">Dienelactone hydrolase</fullName>
    </submittedName>
</protein>
<dbReference type="AlphaFoldDB" id="A0A1M5TR58"/>
<proteinExistence type="predicted"/>
<evidence type="ECO:0000313" key="5">
    <source>
        <dbReference type="Proteomes" id="UP000189796"/>
    </source>
</evidence>
<feature type="signal peptide" evidence="2">
    <location>
        <begin position="1"/>
        <end position="24"/>
    </location>
</feature>
<evidence type="ECO:0000256" key="2">
    <source>
        <dbReference type="SAM" id="SignalP"/>
    </source>
</evidence>
<evidence type="ECO:0000256" key="1">
    <source>
        <dbReference type="ARBA" id="ARBA00022801"/>
    </source>
</evidence>
<dbReference type="Proteomes" id="UP000189796">
    <property type="component" value="Chromosome I"/>
</dbReference>
<evidence type="ECO:0000313" key="4">
    <source>
        <dbReference type="EMBL" id="SHH53189.1"/>
    </source>
</evidence>
<dbReference type="InterPro" id="IPR002925">
    <property type="entry name" value="Dienelactn_hydro"/>
</dbReference>
<sequence>MNTLLARALICAFTIAGSVFQLEAARAQAIFRTEVYPVQTVTLSTADFLLGKKDGKPAMIAGELRIPKPGTDRLPAVVLVHGSGGVGFNSGMWAGELNKAGFATFVTDSFTGRGITNTITDQSQLSSYTMMNDAFAALAVLAKHPRIDPDKIAVMGFSKGAVPSLYASMNRFQSAYASEGATFAAYIGFYTPCNTTLIDDEKVSAKPIRLYHGVADDWVPIGPCRDYVARLKKAGANIDLVEYPGATHAFDMQSIPGTMQLPQALTARKCRFEEKQQGVIINSDTGQPATFTDPCIERGVTIAYNAEATDAARKDVVEFLSNLFNK</sequence>